<sequence length="198" mass="22456">MTDTDRFQRAIALFDAANAEDPNQDQGQPKELLYAQRMTEMLGRFAPAAPEAVRLAVRAQHIQRWKVPRSSYPMTKEGYYAWRTGLYKFHAETAGELMQQAGYDEAMIERVKAAVGKRGIKVNPETQLLEDVTDLVFIEYYMLGFAGQHGDYSEEKWLDIIRKTWKKMSDDAHAFALSGKLKLPEPLVPLITKAVTGA</sequence>
<evidence type="ECO:0000313" key="1">
    <source>
        <dbReference type="EMBL" id="RLJ63780.1"/>
    </source>
</evidence>
<dbReference type="AlphaFoldDB" id="A0A497XBR7"/>
<dbReference type="OrthoDB" id="9799165at2"/>
<dbReference type="PANTHER" id="PTHR41729">
    <property type="entry name" value="GLUTAMYL-TRNA SYNTHETASE"/>
    <property type="match status" value="1"/>
</dbReference>
<dbReference type="EMBL" id="RCCI01000006">
    <property type="protein sequence ID" value="RLJ63780.1"/>
    <property type="molecule type" value="Genomic_DNA"/>
</dbReference>
<dbReference type="Proteomes" id="UP000268908">
    <property type="component" value="Unassembled WGS sequence"/>
</dbReference>
<name>A0A497XBR7_9PROT</name>
<proteinExistence type="predicted"/>
<reference evidence="1 2" key="1">
    <citation type="submission" date="2018-10" db="EMBL/GenBank/DDBJ databases">
        <title>Genomic Encyclopedia of Type Strains, Phase IV (KMG-IV): sequencing the most valuable type-strain genomes for metagenomic binning, comparative biology and taxonomic classification.</title>
        <authorList>
            <person name="Goeker M."/>
        </authorList>
    </citation>
    <scope>NUCLEOTIDE SEQUENCE [LARGE SCALE GENOMIC DNA]</scope>
    <source>
        <strain evidence="1 2">DSM 26916</strain>
    </source>
</reference>
<dbReference type="PANTHER" id="PTHR41729:SF1">
    <property type="entry name" value="GLUTAMYL-TRNA SYNTHETASE"/>
    <property type="match status" value="1"/>
</dbReference>
<gene>
    <name evidence="1" type="ORF">DFR35_2413</name>
</gene>
<dbReference type="InterPro" id="IPR025255">
    <property type="entry name" value="DUF4202"/>
</dbReference>
<organism evidence="1 2">
    <name type="scientific">Sulfurisoma sediminicola</name>
    <dbReference type="NCBI Taxonomy" id="1381557"/>
    <lineage>
        <taxon>Bacteria</taxon>
        <taxon>Pseudomonadati</taxon>
        <taxon>Pseudomonadota</taxon>
        <taxon>Betaproteobacteria</taxon>
        <taxon>Nitrosomonadales</taxon>
        <taxon>Sterolibacteriaceae</taxon>
        <taxon>Sulfurisoma</taxon>
    </lineage>
</organism>
<dbReference type="RefSeq" id="WP_121242716.1">
    <property type="nucleotide sequence ID" value="NZ_BHVV01000003.1"/>
</dbReference>
<accession>A0A497XBR7</accession>
<keyword evidence="2" id="KW-1185">Reference proteome</keyword>
<protein>
    <submittedName>
        <fullName evidence="1">Uncharacterized protein DUF4202</fullName>
    </submittedName>
</protein>
<dbReference type="Pfam" id="PF13875">
    <property type="entry name" value="DUF4202"/>
    <property type="match status" value="1"/>
</dbReference>
<comment type="caution">
    <text evidence="1">The sequence shown here is derived from an EMBL/GenBank/DDBJ whole genome shotgun (WGS) entry which is preliminary data.</text>
</comment>
<evidence type="ECO:0000313" key="2">
    <source>
        <dbReference type="Proteomes" id="UP000268908"/>
    </source>
</evidence>